<accession>A0ABN9SM16</accession>
<organism evidence="2 3">
    <name type="scientific">Prorocentrum cordatum</name>
    <dbReference type="NCBI Taxonomy" id="2364126"/>
    <lineage>
        <taxon>Eukaryota</taxon>
        <taxon>Sar</taxon>
        <taxon>Alveolata</taxon>
        <taxon>Dinophyceae</taxon>
        <taxon>Prorocentrales</taxon>
        <taxon>Prorocentraceae</taxon>
        <taxon>Prorocentrum</taxon>
    </lineage>
</organism>
<evidence type="ECO:0000313" key="3">
    <source>
        <dbReference type="Proteomes" id="UP001189429"/>
    </source>
</evidence>
<sequence>MVFMFGLIKQFFAYLWRMGILRFLLGLLTTVVIGPLPTVVNFVSLPLVRLCVFLAEFMPGVGGQDSAEDAIHREPPAEGAGGAPRPAEAADACGAEAARALAARQARDDLPQRNLRQRKKKETDEQRDQRNKDLISGQYQASPAGGGKPVNHGAGPMPEGAFSVVRWCHQEPLKARQEAADAVQFDLLLILTKPVIPLFMLISLGQVLNGLMSSLFIGHALRKWVPKMSCETHHLLCCFFGAVHTLLGVSAQQVEDFSNNADRQVLHLAWSWSLKDVMAVMHMCLLGATVTAVSALGNEPTFSTSFAAGIALRMAMAQDSVRGLHVMGLASSWIESGLYNLGVKLESAEEVVTYSGGGIGDCGGGPFRMLFGDGAGATYSALALKAWLMVMPLLATLQWANRAYQASKLYARRRRFSRLLRIGQRSVLCALGALQCLLIAGAELNASNGALANFWVAMLAGAAGESLLSTYDVRGPVRQIVFLIVFLLI</sequence>
<feature type="region of interest" description="Disordered" evidence="1">
    <location>
        <begin position="65"/>
        <end position="89"/>
    </location>
</feature>
<gene>
    <name evidence="2" type="ORF">PCOR1329_LOCUS30751</name>
</gene>
<proteinExistence type="predicted"/>
<feature type="region of interest" description="Disordered" evidence="1">
    <location>
        <begin position="104"/>
        <end position="155"/>
    </location>
</feature>
<name>A0ABN9SM16_9DINO</name>
<feature type="compositionally biased region" description="Basic and acidic residues" evidence="1">
    <location>
        <begin position="121"/>
        <end position="133"/>
    </location>
</feature>
<reference evidence="2" key="1">
    <citation type="submission" date="2023-10" db="EMBL/GenBank/DDBJ databases">
        <authorList>
            <person name="Chen Y."/>
            <person name="Shah S."/>
            <person name="Dougan E. K."/>
            <person name="Thang M."/>
            <person name="Chan C."/>
        </authorList>
    </citation>
    <scope>NUCLEOTIDE SEQUENCE [LARGE SCALE GENOMIC DNA]</scope>
</reference>
<protein>
    <recommendedName>
        <fullName evidence="4">Solute carrier family 40 protein</fullName>
    </recommendedName>
</protein>
<evidence type="ECO:0000256" key="1">
    <source>
        <dbReference type="SAM" id="MobiDB-lite"/>
    </source>
</evidence>
<evidence type="ECO:0000313" key="2">
    <source>
        <dbReference type="EMBL" id="CAK0832889.1"/>
    </source>
</evidence>
<comment type="caution">
    <text evidence="2">The sequence shown here is derived from an EMBL/GenBank/DDBJ whole genome shotgun (WGS) entry which is preliminary data.</text>
</comment>
<keyword evidence="3" id="KW-1185">Reference proteome</keyword>
<dbReference type="Proteomes" id="UP001189429">
    <property type="component" value="Unassembled WGS sequence"/>
</dbReference>
<dbReference type="EMBL" id="CAUYUJ010011914">
    <property type="protein sequence ID" value="CAK0832889.1"/>
    <property type="molecule type" value="Genomic_DNA"/>
</dbReference>
<evidence type="ECO:0008006" key="4">
    <source>
        <dbReference type="Google" id="ProtNLM"/>
    </source>
</evidence>